<evidence type="ECO:0000259" key="5">
    <source>
        <dbReference type="Pfam" id="PF02753"/>
    </source>
</evidence>
<dbReference type="EMBL" id="UGEM01000004">
    <property type="protein sequence ID" value="STP22037.1"/>
    <property type="molecule type" value="Genomic_DNA"/>
</dbReference>
<dbReference type="PANTHER" id="PTHR30251">
    <property type="entry name" value="PILUS ASSEMBLY CHAPERONE"/>
    <property type="match status" value="1"/>
</dbReference>
<dbReference type="Proteomes" id="UP000254181">
    <property type="component" value="Unassembled WGS sequence"/>
</dbReference>
<dbReference type="AlphaFoldDB" id="A0A377KCD0"/>
<keyword evidence="4" id="KW-0143">Chaperone</keyword>
<dbReference type="PANTHER" id="PTHR30251:SF2">
    <property type="entry name" value="FIMBRIAL CHAPERONE YADV-RELATED"/>
    <property type="match status" value="1"/>
</dbReference>
<comment type="similarity">
    <text evidence="2">Belongs to the periplasmic pilus chaperone family.</text>
</comment>
<feature type="domain" description="Pili assembly chaperone C-terminal" evidence="5">
    <location>
        <begin position="24"/>
        <end position="87"/>
    </location>
</feature>
<dbReference type="SUPFAM" id="SSF49584">
    <property type="entry name" value="Periplasmic chaperone C-domain"/>
    <property type="match status" value="1"/>
</dbReference>
<dbReference type="InterPro" id="IPR016148">
    <property type="entry name" value="Pili_assmbl_chaperone_C"/>
</dbReference>
<comment type="subcellular location">
    <subcellularLocation>
        <location evidence="1">Periplasm</location>
    </subcellularLocation>
</comment>
<dbReference type="InterPro" id="IPR036316">
    <property type="entry name" value="Pili_assmbl_chap_C_dom_sf"/>
</dbReference>
<name>A0A377KCD0_ECOLX</name>
<dbReference type="Pfam" id="PF02753">
    <property type="entry name" value="PapD_C"/>
    <property type="match status" value="1"/>
</dbReference>
<evidence type="ECO:0000256" key="4">
    <source>
        <dbReference type="ARBA" id="ARBA00023186"/>
    </source>
</evidence>
<protein>
    <submittedName>
        <fullName evidence="6">Chaperone protein EcpD</fullName>
    </submittedName>
</protein>
<dbReference type="Gene3D" id="2.60.40.10">
    <property type="entry name" value="Immunoglobulins"/>
    <property type="match status" value="1"/>
</dbReference>
<dbReference type="InterPro" id="IPR050643">
    <property type="entry name" value="Periplasmic_pilus_chap"/>
</dbReference>
<evidence type="ECO:0000256" key="2">
    <source>
        <dbReference type="ARBA" id="ARBA00007399"/>
    </source>
</evidence>
<reference evidence="6 7" key="1">
    <citation type="submission" date="2018-06" db="EMBL/GenBank/DDBJ databases">
        <authorList>
            <consortium name="Pathogen Informatics"/>
            <person name="Doyle S."/>
        </authorList>
    </citation>
    <scope>NUCLEOTIDE SEQUENCE [LARGE SCALE GENOMIC DNA]</scope>
    <source>
        <strain evidence="6 7">NCTC9075</strain>
    </source>
</reference>
<accession>A0A377KCD0</accession>
<dbReference type="GO" id="GO:0042597">
    <property type="term" value="C:periplasmic space"/>
    <property type="evidence" value="ECO:0007669"/>
    <property type="project" value="UniProtKB-SubCell"/>
</dbReference>
<gene>
    <name evidence="6" type="ORF">NCTC9075_05509</name>
</gene>
<evidence type="ECO:0000256" key="1">
    <source>
        <dbReference type="ARBA" id="ARBA00004418"/>
    </source>
</evidence>
<evidence type="ECO:0000256" key="3">
    <source>
        <dbReference type="ARBA" id="ARBA00022764"/>
    </source>
</evidence>
<evidence type="ECO:0000313" key="7">
    <source>
        <dbReference type="Proteomes" id="UP000254181"/>
    </source>
</evidence>
<organism evidence="6 7">
    <name type="scientific">Escherichia coli</name>
    <dbReference type="NCBI Taxonomy" id="562"/>
    <lineage>
        <taxon>Bacteria</taxon>
        <taxon>Pseudomonadati</taxon>
        <taxon>Pseudomonadota</taxon>
        <taxon>Gammaproteobacteria</taxon>
        <taxon>Enterobacterales</taxon>
        <taxon>Enterobacteriaceae</taxon>
        <taxon>Escherichia</taxon>
    </lineage>
</organism>
<sequence length="93" mass="10003">MPSDAPLALKWSWATSEGKAALRVDNPTPYYVSFSSGDLEANGKRYPLDMTMIAPFSNDVIKVNGMSGRTSSAKVHFFAINDFGGSIEGNANL</sequence>
<proteinExistence type="inferred from homology"/>
<evidence type="ECO:0000313" key="6">
    <source>
        <dbReference type="EMBL" id="STP22037.1"/>
    </source>
</evidence>
<keyword evidence="3" id="KW-0574">Periplasm</keyword>
<dbReference type="InterPro" id="IPR013783">
    <property type="entry name" value="Ig-like_fold"/>
</dbReference>